<proteinExistence type="predicted"/>
<reference evidence="3" key="1">
    <citation type="submission" date="2016-11" db="UniProtKB">
        <authorList>
            <consortium name="WormBaseParasite"/>
        </authorList>
    </citation>
    <scope>IDENTIFICATION</scope>
</reference>
<dbReference type="AlphaFoldDB" id="A0A1I8JNG6"/>
<sequence length="188" mass="20264">MKQLTAQPSWPRNRHPTADPEGAGSSNGNSDNRNRDEACELKDLCKFAEVSRNSSTVKKIFASDQRSFQAVAMASLNDQHFHIGCHCSGGHQDVQSVGEQRTLSSAAWCSQDVQWSSVDADSTVLNLMTSAESLPAAAPESGLLQSSLVQQLSPPSVTKFVQRTIVSNTRRCLLIKDDLGCTRTSGAA</sequence>
<organism evidence="2 3">
    <name type="scientific">Macrostomum lignano</name>
    <dbReference type="NCBI Taxonomy" id="282301"/>
    <lineage>
        <taxon>Eukaryota</taxon>
        <taxon>Metazoa</taxon>
        <taxon>Spiralia</taxon>
        <taxon>Lophotrochozoa</taxon>
        <taxon>Platyhelminthes</taxon>
        <taxon>Rhabditophora</taxon>
        <taxon>Macrostomorpha</taxon>
        <taxon>Macrostomida</taxon>
        <taxon>Macrostomidae</taxon>
        <taxon>Macrostomum</taxon>
    </lineage>
</organism>
<name>A0A1I8JNG6_9PLAT</name>
<evidence type="ECO:0000313" key="3">
    <source>
        <dbReference type="WBParaSite" id="snap_masked-unitig_24006-processed-gene-0.0-mRNA-1"/>
    </source>
</evidence>
<protein>
    <submittedName>
        <fullName evidence="3">Uncharacterized protein</fullName>
    </submittedName>
</protein>
<evidence type="ECO:0000256" key="1">
    <source>
        <dbReference type="SAM" id="MobiDB-lite"/>
    </source>
</evidence>
<feature type="compositionally biased region" description="Polar residues" evidence="1">
    <location>
        <begin position="1"/>
        <end position="10"/>
    </location>
</feature>
<dbReference type="Proteomes" id="UP000095280">
    <property type="component" value="Unplaced"/>
</dbReference>
<accession>A0A1I8JNG6</accession>
<feature type="region of interest" description="Disordered" evidence="1">
    <location>
        <begin position="1"/>
        <end position="35"/>
    </location>
</feature>
<dbReference type="WBParaSite" id="snap_masked-unitig_24006-processed-gene-0.0-mRNA-1">
    <property type="protein sequence ID" value="snap_masked-unitig_24006-processed-gene-0.0-mRNA-1"/>
    <property type="gene ID" value="snap_masked-unitig_24006-processed-gene-0.0"/>
</dbReference>
<evidence type="ECO:0000313" key="2">
    <source>
        <dbReference type="Proteomes" id="UP000095280"/>
    </source>
</evidence>
<keyword evidence="2" id="KW-1185">Reference proteome</keyword>